<dbReference type="RefSeq" id="WP_064550234.1">
    <property type="nucleotide sequence ID" value="NZ_LXMA01000001.1"/>
</dbReference>
<keyword evidence="1" id="KW-0812">Transmembrane</keyword>
<name>A0A1B7KXQ1_PARTM</name>
<dbReference type="Pfam" id="PF09577">
    <property type="entry name" value="Spore_YpjB"/>
    <property type="match status" value="1"/>
</dbReference>
<sequence>MKRIWLLACIALICAFPLLAYAAENNVDWKKLDQISDQALQLAKNGRFEEAKEVLTYFWNQFFQINARDRLQSADELRAITVTHENALKTITASSLPEEERIDKVTQFRLVVDAIHSRHQPLWTEMETTIMGAFDQLERTAGQGKEDAFAASLREFLNRYELVEPSVKIDVPPEVAKKIDEEMEMLQTPAFQQLNEEEQHKHLKNMRADLQSLFEGAKKDEADSSLIWVMISIGGIIVLTLSYVGWRKYRGEKEKNRTHQNE</sequence>
<reference evidence="4" key="1">
    <citation type="submission" date="2016-05" db="EMBL/GenBank/DDBJ databases">
        <authorList>
            <person name="Wang W."/>
            <person name="Zhu L."/>
        </authorList>
    </citation>
    <scope>NUCLEOTIDE SEQUENCE [LARGE SCALE GENOMIC DNA]</scope>
    <source>
        <strain evidence="4">W-2</strain>
    </source>
</reference>
<evidence type="ECO:0000256" key="2">
    <source>
        <dbReference type="SAM" id="SignalP"/>
    </source>
</evidence>
<feature type="signal peptide" evidence="2">
    <location>
        <begin position="1"/>
        <end position="22"/>
    </location>
</feature>
<dbReference type="AlphaFoldDB" id="A0A1B7KXQ1"/>
<dbReference type="EMBL" id="LXMA01000001">
    <property type="protein sequence ID" value="OAT74804.1"/>
    <property type="molecule type" value="Genomic_DNA"/>
</dbReference>
<keyword evidence="1" id="KW-1133">Transmembrane helix</keyword>
<evidence type="ECO:0000313" key="3">
    <source>
        <dbReference type="EMBL" id="OAT74804.1"/>
    </source>
</evidence>
<protein>
    <submittedName>
        <fullName evidence="3">Sporulation protein YpjB</fullName>
    </submittedName>
</protein>
<proteinExistence type="predicted"/>
<dbReference type="NCBIfam" id="TIGR02878">
    <property type="entry name" value="spore_ypjB"/>
    <property type="match status" value="1"/>
</dbReference>
<dbReference type="OrthoDB" id="2988195at2"/>
<feature type="transmembrane region" description="Helical" evidence="1">
    <location>
        <begin position="226"/>
        <end position="246"/>
    </location>
</feature>
<keyword evidence="2" id="KW-0732">Signal</keyword>
<gene>
    <name evidence="3" type="ORF">A7K69_03595</name>
</gene>
<dbReference type="InterPro" id="IPR014231">
    <property type="entry name" value="Spore_YpjB"/>
</dbReference>
<feature type="chain" id="PRO_5008596495" evidence="2">
    <location>
        <begin position="23"/>
        <end position="262"/>
    </location>
</feature>
<evidence type="ECO:0000256" key="1">
    <source>
        <dbReference type="SAM" id="Phobius"/>
    </source>
</evidence>
<accession>A0A1B7KXQ1</accession>
<organism evidence="3 4">
    <name type="scientific">Parageobacillus thermoglucosidasius</name>
    <name type="common">Geobacillus thermoglucosidasius</name>
    <dbReference type="NCBI Taxonomy" id="1426"/>
    <lineage>
        <taxon>Bacteria</taxon>
        <taxon>Bacillati</taxon>
        <taxon>Bacillota</taxon>
        <taxon>Bacilli</taxon>
        <taxon>Bacillales</taxon>
        <taxon>Anoxybacillaceae</taxon>
        <taxon>Parageobacillus</taxon>
    </lineage>
</organism>
<dbReference type="Proteomes" id="UP000078290">
    <property type="component" value="Unassembled WGS sequence"/>
</dbReference>
<evidence type="ECO:0000313" key="4">
    <source>
        <dbReference type="Proteomes" id="UP000078290"/>
    </source>
</evidence>
<comment type="caution">
    <text evidence="3">The sequence shown here is derived from an EMBL/GenBank/DDBJ whole genome shotgun (WGS) entry which is preliminary data.</text>
</comment>
<keyword evidence="1" id="KW-0472">Membrane</keyword>